<dbReference type="InterPro" id="IPR015946">
    <property type="entry name" value="KH_dom-like_a/b"/>
</dbReference>
<evidence type="ECO:0000256" key="1">
    <source>
        <dbReference type="ARBA" id="ARBA00007378"/>
    </source>
</evidence>
<protein>
    <submittedName>
        <fullName evidence="2">Ohr family peroxiredoxin</fullName>
    </submittedName>
</protein>
<evidence type="ECO:0000313" key="2">
    <source>
        <dbReference type="EMBL" id="MBI4923944.1"/>
    </source>
</evidence>
<accession>A0A933NYH3</accession>
<dbReference type="PANTHER" id="PTHR33797:SF2">
    <property type="entry name" value="ORGANIC HYDROPEROXIDE RESISTANCE PROTEIN-LIKE"/>
    <property type="match status" value="1"/>
</dbReference>
<sequence length="142" mass="14738">MQIKYTAHGTAIHGGRNGGEARTDDGKVAVRLSVPRAMGGDDGPGTNPEQLFSLGYSACFLGAMQSAARRLGKTLPEGASIDAEVSFADREDGVGFAIVAALTGHVPGASKAEVEALMTLAHDVCPYSNLIRFPHEVKLTAA</sequence>
<evidence type="ECO:0000313" key="3">
    <source>
        <dbReference type="Proteomes" id="UP000782610"/>
    </source>
</evidence>
<comment type="similarity">
    <text evidence="1">Belongs to the OsmC/Ohr family.</text>
</comment>
<dbReference type="InterPro" id="IPR003718">
    <property type="entry name" value="OsmC/Ohr_fam"/>
</dbReference>
<dbReference type="AlphaFoldDB" id="A0A933NYH3"/>
<dbReference type="Proteomes" id="UP000782610">
    <property type="component" value="Unassembled WGS sequence"/>
</dbReference>
<gene>
    <name evidence="2" type="ORF">HY834_19595</name>
</gene>
<dbReference type="Gene3D" id="2.20.25.10">
    <property type="match status" value="1"/>
</dbReference>
<organism evidence="2 3">
    <name type="scientific">Devosia nanyangense</name>
    <dbReference type="NCBI Taxonomy" id="1228055"/>
    <lineage>
        <taxon>Bacteria</taxon>
        <taxon>Pseudomonadati</taxon>
        <taxon>Pseudomonadota</taxon>
        <taxon>Alphaproteobacteria</taxon>
        <taxon>Hyphomicrobiales</taxon>
        <taxon>Devosiaceae</taxon>
        <taxon>Devosia</taxon>
    </lineage>
</organism>
<reference evidence="2" key="1">
    <citation type="submission" date="2020-07" db="EMBL/GenBank/DDBJ databases">
        <title>Huge and variable diversity of episymbiotic CPR bacteria and DPANN archaea in groundwater ecosystems.</title>
        <authorList>
            <person name="He C.Y."/>
            <person name="Keren R."/>
            <person name="Whittaker M."/>
            <person name="Farag I.F."/>
            <person name="Doudna J."/>
            <person name="Cate J.H.D."/>
            <person name="Banfield J.F."/>
        </authorList>
    </citation>
    <scope>NUCLEOTIDE SEQUENCE</scope>
    <source>
        <strain evidence="2">NC_groundwater_1586_Pr3_B-0.1um_66_15</strain>
    </source>
</reference>
<dbReference type="PANTHER" id="PTHR33797">
    <property type="entry name" value="ORGANIC HYDROPEROXIDE RESISTANCE PROTEIN-LIKE"/>
    <property type="match status" value="1"/>
</dbReference>
<dbReference type="NCBIfam" id="TIGR03561">
    <property type="entry name" value="organ_hyd_perox"/>
    <property type="match status" value="1"/>
</dbReference>
<dbReference type="GO" id="GO:0006979">
    <property type="term" value="P:response to oxidative stress"/>
    <property type="evidence" value="ECO:0007669"/>
    <property type="project" value="InterPro"/>
</dbReference>
<dbReference type="EMBL" id="JACRAF010000065">
    <property type="protein sequence ID" value="MBI4923944.1"/>
    <property type="molecule type" value="Genomic_DNA"/>
</dbReference>
<dbReference type="InterPro" id="IPR036102">
    <property type="entry name" value="OsmC/Ohrsf"/>
</dbReference>
<comment type="caution">
    <text evidence="2">The sequence shown here is derived from an EMBL/GenBank/DDBJ whole genome shotgun (WGS) entry which is preliminary data.</text>
</comment>
<name>A0A933NYH3_9HYPH</name>
<dbReference type="InterPro" id="IPR019953">
    <property type="entry name" value="OHR"/>
</dbReference>
<dbReference type="SUPFAM" id="SSF82784">
    <property type="entry name" value="OsmC-like"/>
    <property type="match status" value="1"/>
</dbReference>
<dbReference type="Pfam" id="PF02566">
    <property type="entry name" value="OsmC"/>
    <property type="match status" value="1"/>
</dbReference>
<dbReference type="Gene3D" id="3.30.300.20">
    <property type="match status" value="1"/>
</dbReference>
<proteinExistence type="inferred from homology"/>